<dbReference type="OrthoDB" id="4227485at2759"/>
<organism evidence="1 2">
    <name type="scientific">Penicillium chermesinum</name>
    <dbReference type="NCBI Taxonomy" id="63820"/>
    <lineage>
        <taxon>Eukaryota</taxon>
        <taxon>Fungi</taxon>
        <taxon>Dikarya</taxon>
        <taxon>Ascomycota</taxon>
        <taxon>Pezizomycotina</taxon>
        <taxon>Eurotiomycetes</taxon>
        <taxon>Eurotiomycetidae</taxon>
        <taxon>Eurotiales</taxon>
        <taxon>Aspergillaceae</taxon>
        <taxon>Penicillium</taxon>
    </lineage>
</organism>
<dbReference type="GeneID" id="83206422"/>
<dbReference type="InterPro" id="IPR022198">
    <property type="entry name" value="DUF3723"/>
</dbReference>
<name>A0A9W9TCR4_9EURO</name>
<protein>
    <submittedName>
        <fullName evidence="1">Uncharacterized protein</fullName>
    </submittedName>
</protein>
<dbReference type="AlphaFoldDB" id="A0A9W9TCR4"/>
<dbReference type="Proteomes" id="UP001150941">
    <property type="component" value="Unassembled WGS sequence"/>
</dbReference>
<evidence type="ECO:0000313" key="2">
    <source>
        <dbReference type="Proteomes" id="UP001150941"/>
    </source>
</evidence>
<reference evidence="1" key="2">
    <citation type="journal article" date="2023" name="IMA Fungus">
        <title>Comparative genomic study of the Penicillium genus elucidates a diverse pangenome and 15 lateral gene transfer events.</title>
        <authorList>
            <person name="Petersen C."/>
            <person name="Sorensen T."/>
            <person name="Nielsen M.R."/>
            <person name="Sondergaard T.E."/>
            <person name="Sorensen J.L."/>
            <person name="Fitzpatrick D.A."/>
            <person name="Frisvad J.C."/>
            <person name="Nielsen K.L."/>
        </authorList>
    </citation>
    <scope>NUCLEOTIDE SEQUENCE</scope>
    <source>
        <strain evidence="1">IBT 19713</strain>
    </source>
</reference>
<sequence>MDENFYTETELRLVTERHRKYQGTAKINISQIVPHPSVSQHLNARNVQRLCEVFEKEGCRRLDLYNHVSAVVSSQHLHDALRLAQVSAAEMMTDQPNRYPYLQFNTDQVKCLHGQHRLKAGEEHLPPIDQWWTVDLYSDDISAGLQTAIVEEYSNEKSPTDGEIYRKVRQYRYEANAHFENRWLARLSENKARRLRGLESHPNVRSAFDSLLAIPALVVHGMQIGSFPQALAICCDEEIVHALNKLLEFWSSLLENDRIKMLKVDPHTVEVLQLLAPGVSSKDRITVKGLVHSGEVFPGFTASERSSIWKRLRNIEGVIPSLHTFFKNLWYLESCANCMKRLVTPTKSFPTIKSAMRAAFLPSDPDSARFPIQISESEFRECSNTHVDHAELGYRQLWLYAMRHYPRLSKKRQKKDHIAKPQHETVDDMTLYDMAILAKKLGFKSPEIEELIQESPDRQIARDALLKARRPDCYRYDEGEVEALTSKIIDCFLRAIPLDHRPPTKYAGEERSRKRLDRDTLKPGSSCKIANSFLLTKYMMGLSQMYRRSLHSL</sequence>
<comment type="caution">
    <text evidence="1">The sequence shown here is derived from an EMBL/GenBank/DDBJ whole genome shotgun (WGS) entry which is preliminary data.</text>
</comment>
<keyword evidence="2" id="KW-1185">Reference proteome</keyword>
<accession>A0A9W9TCR4</accession>
<reference evidence="1" key="1">
    <citation type="submission" date="2022-11" db="EMBL/GenBank/DDBJ databases">
        <authorList>
            <person name="Petersen C."/>
        </authorList>
    </citation>
    <scope>NUCLEOTIDE SEQUENCE</scope>
    <source>
        <strain evidence="1">IBT 19713</strain>
    </source>
</reference>
<proteinExistence type="predicted"/>
<evidence type="ECO:0000313" key="1">
    <source>
        <dbReference type="EMBL" id="KAJ5216815.1"/>
    </source>
</evidence>
<dbReference type="Pfam" id="PF12520">
    <property type="entry name" value="DUF3723"/>
    <property type="match status" value="1"/>
</dbReference>
<dbReference type="RefSeq" id="XP_058325686.1">
    <property type="nucleotide sequence ID" value="XM_058479118.1"/>
</dbReference>
<gene>
    <name evidence="1" type="ORF">N7468_009823</name>
</gene>
<dbReference type="EMBL" id="JAPQKS010000008">
    <property type="protein sequence ID" value="KAJ5216815.1"/>
    <property type="molecule type" value="Genomic_DNA"/>
</dbReference>